<dbReference type="AlphaFoldDB" id="A0A699GYT9"/>
<dbReference type="EMBL" id="BKCJ010077554">
    <property type="protein sequence ID" value="GEW86332.1"/>
    <property type="molecule type" value="Genomic_DNA"/>
</dbReference>
<name>A0A699GYT9_TANCI</name>
<dbReference type="Pfam" id="PF07727">
    <property type="entry name" value="RVT_2"/>
    <property type="match status" value="1"/>
</dbReference>
<feature type="compositionally biased region" description="Basic and acidic residues" evidence="1">
    <location>
        <begin position="362"/>
        <end position="381"/>
    </location>
</feature>
<sequence length="460" mass="53260">MPDLKDAGIFDDAYDDKDEGAEADYNNLGIGHRQEEGIDYDEVFASVARIKAMRLSLAYALFMDFTVYQMDVKSAFLYGTIEEEVYVCQPSGFVDPEFSNRVYKVEKALYGLHQAHKACVKSGSTPMETHKPLSKDANGTDVDVYLYSLDRKSTTEGYQFLGSRLISWQYKKQTIVVNSTTEAEYIVASNCCRKVIWMIEKLDKDEDVNLVETLLNIRRSSTKDKGKRIMQETKLPKKLKKKEMIQLSLDEELAQKLYAEELAKEVARQDQEMYNLEKALELQRQLDQRKEDVGKGDQAKKIDWNDPIVLRYHAFQNRPFLKAEASKENDYVFKESMRDFEIEKEVMKRAGFDLQQRSSKKQRLEQQTKQTKEEVKAQGDSDKELEEMKLYMRIITDKDIKIDAIPLATKPSVIVEYKIVNEGKISTYLIVRVDGSTKRYTSMFNLHENIDREDLEPSGN</sequence>
<evidence type="ECO:0000259" key="2">
    <source>
        <dbReference type="Pfam" id="PF07727"/>
    </source>
</evidence>
<gene>
    <name evidence="3" type="ORF">Tci_258308</name>
</gene>
<dbReference type="CDD" id="cd09272">
    <property type="entry name" value="RNase_HI_RT_Ty1"/>
    <property type="match status" value="1"/>
</dbReference>
<feature type="domain" description="Reverse transcriptase Ty1/copia-type" evidence="2">
    <location>
        <begin position="31"/>
        <end position="118"/>
    </location>
</feature>
<reference evidence="3" key="1">
    <citation type="journal article" date="2019" name="Sci. Rep.">
        <title>Draft genome of Tanacetum cinerariifolium, the natural source of mosquito coil.</title>
        <authorList>
            <person name="Yamashiro T."/>
            <person name="Shiraishi A."/>
            <person name="Satake H."/>
            <person name="Nakayama K."/>
        </authorList>
    </citation>
    <scope>NUCLEOTIDE SEQUENCE</scope>
</reference>
<comment type="caution">
    <text evidence="3">The sequence shown here is derived from an EMBL/GenBank/DDBJ whole genome shotgun (WGS) entry which is preliminary data.</text>
</comment>
<evidence type="ECO:0000256" key="1">
    <source>
        <dbReference type="SAM" id="MobiDB-lite"/>
    </source>
</evidence>
<evidence type="ECO:0000313" key="3">
    <source>
        <dbReference type="EMBL" id="GEW86332.1"/>
    </source>
</evidence>
<protein>
    <submittedName>
        <fullName evidence="3">Copia protein</fullName>
    </submittedName>
</protein>
<dbReference type="InterPro" id="IPR013103">
    <property type="entry name" value="RVT_2"/>
</dbReference>
<proteinExistence type="predicted"/>
<organism evidence="3">
    <name type="scientific">Tanacetum cinerariifolium</name>
    <name type="common">Dalmatian daisy</name>
    <name type="synonym">Chrysanthemum cinerariifolium</name>
    <dbReference type="NCBI Taxonomy" id="118510"/>
    <lineage>
        <taxon>Eukaryota</taxon>
        <taxon>Viridiplantae</taxon>
        <taxon>Streptophyta</taxon>
        <taxon>Embryophyta</taxon>
        <taxon>Tracheophyta</taxon>
        <taxon>Spermatophyta</taxon>
        <taxon>Magnoliopsida</taxon>
        <taxon>eudicotyledons</taxon>
        <taxon>Gunneridae</taxon>
        <taxon>Pentapetalae</taxon>
        <taxon>asterids</taxon>
        <taxon>campanulids</taxon>
        <taxon>Asterales</taxon>
        <taxon>Asteraceae</taxon>
        <taxon>Asteroideae</taxon>
        <taxon>Anthemideae</taxon>
        <taxon>Anthemidinae</taxon>
        <taxon>Tanacetum</taxon>
    </lineage>
</organism>
<dbReference type="PANTHER" id="PTHR11439:SF495">
    <property type="entry name" value="REVERSE TRANSCRIPTASE, RNA-DEPENDENT DNA POLYMERASE-RELATED"/>
    <property type="match status" value="1"/>
</dbReference>
<accession>A0A699GYT9</accession>
<dbReference type="PANTHER" id="PTHR11439">
    <property type="entry name" value="GAG-POL-RELATED RETROTRANSPOSON"/>
    <property type="match status" value="1"/>
</dbReference>
<feature type="region of interest" description="Disordered" evidence="1">
    <location>
        <begin position="357"/>
        <end position="381"/>
    </location>
</feature>